<dbReference type="Pfam" id="PF00989">
    <property type="entry name" value="PAS"/>
    <property type="match status" value="1"/>
</dbReference>
<evidence type="ECO:0000256" key="1">
    <source>
        <dbReference type="ARBA" id="ARBA00022741"/>
    </source>
</evidence>
<keyword evidence="2" id="KW-0058">Aromatic hydrocarbons catabolism</keyword>
<dbReference type="PROSITE" id="PS00675">
    <property type="entry name" value="SIGMA54_INTERACT_1"/>
    <property type="match status" value="1"/>
</dbReference>
<dbReference type="InterPro" id="IPR058031">
    <property type="entry name" value="AAA_lid_NorR"/>
</dbReference>
<dbReference type="NCBIfam" id="TIGR00229">
    <property type="entry name" value="sensory_box"/>
    <property type="match status" value="1"/>
</dbReference>
<accession>A0A562QD77</accession>
<evidence type="ECO:0000256" key="2">
    <source>
        <dbReference type="ARBA" id="ARBA00022797"/>
    </source>
</evidence>
<dbReference type="Gene3D" id="1.10.8.60">
    <property type="match status" value="1"/>
</dbReference>
<feature type="domain" description="PAC" evidence="7">
    <location>
        <begin position="75"/>
        <end position="135"/>
    </location>
</feature>
<evidence type="ECO:0000256" key="3">
    <source>
        <dbReference type="ARBA" id="ARBA00022840"/>
    </source>
</evidence>
<dbReference type="SUPFAM" id="SSF55785">
    <property type="entry name" value="PYP-like sensor domain (PAS domain)"/>
    <property type="match status" value="1"/>
</dbReference>
<dbReference type="Pfam" id="PF00158">
    <property type="entry name" value="Sigma54_activat"/>
    <property type="match status" value="1"/>
</dbReference>
<dbReference type="OrthoDB" id="9771372at2"/>
<comment type="caution">
    <text evidence="8">The sequence shown here is derived from an EMBL/GenBank/DDBJ whole genome shotgun (WGS) entry which is preliminary data.</text>
</comment>
<dbReference type="InterPro" id="IPR035965">
    <property type="entry name" value="PAS-like_dom_sf"/>
</dbReference>
<sequence length="477" mass="54140">MGSISSNEKEIERLRQMNKVLDSIIDSSYDGIYVADHQGYGLKVNEAYTRLTGVAADELIGKNMNDVVKEGIVSESVTLKVLKEKKAMTIMQKIQDKEFLVTGNPVFDNEGQITQVVTNLRDLSELNRLKLELYETKKYTQQILDKINEFKSKEEIKLLLDGVIAQSKEIMEVISIVKKICEVDSTVILLGETGVGKEVFANMIHLNSKRSEKPYIKVNCGAIPPQLLESELFGYEKGSFTGADRNGKAGLFEKADGGTIFLDEIGEVPIELQVKLLRVLQEFEVTRIGGSQAKRVNVRIISATNRDLKKMVQENTFREDLYYRLNIVPIHIPPLRERVADIAPLAYYFLNKVNEKYQLKKRFHSEVIYLMEQYQWQGNIREMENLIERIAVTTDEEEITVDDFPSGIFQTIIQTNNANEGEKLTSLGLKEIVAELERRLIKDSISEHKTTRKAAKILGISQSALVKKMKKLGISIK</sequence>
<dbReference type="InterPro" id="IPR025662">
    <property type="entry name" value="Sigma_54_int_dom_ATP-bd_1"/>
</dbReference>
<dbReference type="Pfam" id="PF18024">
    <property type="entry name" value="HTH_50"/>
    <property type="match status" value="1"/>
</dbReference>
<dbReference type="SUPFAM" id="SSF46689">
    <property type="entry name" value="Homeodomain-like"/>
    <property type="match status" value="1"/>
</dbReference>
<dbReference type="PROSITE" id="PS50045">
    <property type="entry name" value="SIGMA54_INTERACT_4"/>
    <property type="match status" value="1"/>
</dbReference>
<evidence type="ECO:0000259" key="5">
    <source>
        <dbReference type="PROSITE" id="PS50045"/>
    </source>
</evidence>
<dbReference type="GO" id="GO:0006355">
    <property type="term" value="P:regulation of DNA-templated transcription"/>
    <property type="evidence" value="ECO:0007669"/>
    <property type="project" value="InterPro"/>
</dbReference>
<dbReference type="CDD" id="cd00130">
    <property type="entry name" value="PAS"/>
    <property type="match status" value="1"/>
</dbReference>
<proteinExistence type="predicted"/>
<dbReference type="InterPro" id="IPR002078">
    <property type="entry name" value="Sigma_54_int"/>
</dbReference>
<dbReference type="InterPro" id="IPR000700">
    <property type="entry name" value="PAS-assoc_C"/>
</dbReference>
<dbReference type="InterPro" id="IPR013767">
    <property type="entry name" value="PAS_fold"/>
</dbReference>
<dbReference type="PANTHER" id="PTHR32071:SF57">
    <property type="entry name" value="C4-DICARBOXYLATE TRANSPORT TRANSCRIPTIONAL REGULATORY PROTEIN DCTD"/>
    <property type="match status" value="1"/>
</dbReference>
<keyword evidence="3" id="KW-0067">ATP-binding</keyword>
<evidence type="ECO:0000313" key="8">
    <source>
        <dbReference type="EMBL" id="TWI54684.1"/>
    </source>
</evidence>
<dbReference type="PROSITE" id="PS00676">
    <property type="entry name" value="SIGMA54_INTERACT_2"/>
    <property type="match status" value="1"/>
</dbReference>
<dbReference type="PANTHER" id="PTHR32071">
    <property type="entry name" value="TRANSCRIPTIONAL REGULATORY PROTEIN"/>
    <property type="match status" value="1"/>
</dbReference>
<dbReference type="GO" id="GO:0003677">
    <property type="term" value="F:DNA binding"/>
    <property type="evidence" value="ECO:0007669"/>
    <property type="project" value="UniProtKB-KW"/>
</dbReference>
<dbReference type="GO" id="GO:0005524">
    <property type="term" value="F:ATP binding"/>
    <property type="evidence" value="ECO:0007669"/>
    <property type="project" value="UniProtKB-KW"/>
</dbReference>
<evidence type="ECO:0000259" key="6">
    <source>
        <dbReference type="PROSITE" id="PS50112"/>
    </source>
</evidence>
<evidence type="ECO:0000313" key="9">
    <source>
        <dbReference type="Proteomes" id="UP000315711"/>
    </source>
</evidence>
<evidence type="ECO:0000259" key="7">
    <source>
        <dbReference type="PROSITE" id="PS50113"/>
    </source>
</evidence>
<dbReference type="FunFam" id="3.40.50.300:FF:000006">
    <property type="entry name" value="DNA-binding transcriptional regulator NtrC"/>
    <property type="match status" value="1"/>
</dbReference>
<dbReference type="SMART" id="SM00091">
    <property type="entry name" value="PAS"/>
    <property type="match status" value="1"/>
</dbReference>
<dbReference type="SMART" id="SM00382">
    <property type="entry name" value="AAA"/>
    <property type="match status" value="1"/>
</dbReference>
<dbReference type="CDD" id="cd00009">
    <property type="entry name" value="AAA"/>
    <property type="match status" value="1"/>
</dbReference>
<dbReference type="AlphaFoldDB" id="A0A562QD77"/>
<keyword evidence="9" id="KW-1185">Reference proteome</keyword>
<dbReference type="InterPro" id="IPR025943">
    <property type="entry name" value="Sigma_54_int_dom_ATP-bd_2"/>
</dbReference>
<gene>
    <name evidence="8" type="ORF">IQ10_02909</name>
</gene>
<dbReference type="SUPFAM" id="SSF52540">
    <property type="entry name" value="P-loop containing nucleoside triphosphate hydrolases"/>
    <property type="match status" value="1"/>
</dbReference>
<dbReference type="RefSeq" id="WP_144451154.1">
    <property type="nucleotide sequence ID" value="NZ_VLKZ01000008.1"/>
</dbReference>
<organism evidence="8 9">
    <name type="scientific">Halalkalibacter nanhaiisediminis</name>
    <dbReference type="NCBI Taxonomy" id="688079"/>
    <lineage>
        <taxon>Bacteria</taxon>
        <taxon>Bacillati</taxon>
        <taxon>Bacillota</taxon>
        <taxon>Bacilli</taxon>
        <taxon>Bacillales</taxon>
        <taxon>Bacillaceae</taxon>
        <taxon>Halalkalibacter</taxon>
    </lineage>
</organism>
<dbReference type="Pfam" id="PF25601">
    <property type="entry name" value="AAA_lid_14"/>
    <property type="match status" value="1"/>
</dbReference>
<dbReference type="InterPro" id="IPR030828">
    <property type="entry name" value="HTH_TyrR"/>
</dbReference>
<dbReference type="Gene3D" id="3.40.50.300">
    <property type="entry name" value="P-loop containing nucleotide triphosphate hydrolases"/>
    <property type="match status" value="1"/>
</dbReference>
<dbReference type="InterPro" id="IPR027417">
    <property type="entry name" value="P-loop_NTPase"/>
</dbReference>
<protein>
    <recommendedName>
        <fullName evidence="4">HTH-type transcriptional regulatory protein TyrR</fullName>
    </recommendedName>
</protein>
<evidence type="ECO:0000256" key="4">
    <source>
        <dbReference type="ARBA" id="ARBA00029500"/>
    </source>
</evidence>
<reference evidence="8 9" key="1">
    <citation type="journal article" date="2015" name="Stand. Genomic Sci.">
        <title>Genomic Encyclopedia of Bacterial and Archaeal Type Strains, Phase III: the genomes of soil and plant-associated and newly described type strains.</title>
        <authorList>
            <person name="Whitman W.B."/>
            <person name="Woyke T."/>
            <person name="Klenk H.P."/>
            <person name="Zhou Y."/>
            <person name="Lilburn T.G."/>
            <person name="Beck B.J."/>
            <person name="De Vos P."/>
            <person name="Vandamme P."/>
            <person name="Eisen J.A."/>
            <person name="Garrity G."/>
            <person name="Hugenholtz P."/>
            <person name="Kyrpides N.C."/>
        </authorList>
    </citation>
    <scope>NUCLEOTIDE SEQUENCE [LARGE SCALE GENOMIC DNA]</scope>
    <source>
        <strain evidence="8 9">CGMCC 1.10116</strain>
    </source>
</reference>
<dbReference type="InterPro" id="IPR009057">
    <property type="entry name" value="Homeodomain-like_sf"/>
</dbReference>
<keyword evidence="1" id="KW-0547">Nucleotide-binding</keyword>
<dbReference type="Proteomes" id="UP000315711">
    <property type="component" value="Unassembled WGS sequence"/>
</dbReference>
<dbReference type="InterPro" id="IPR000014">
    <property type="entry name" value="PAS"/>
</dbReference>
<dbReference type="Gene3D" id="3.30.450.20">
    <property type="entry name" value="PAS domain"/>
    <property type="match status" value="1"/>
</dbReference>
<name>A0A562QD77_9BACI</name>
<dbReference type="Gene3D" id="1.10.10.60">
    <property type="entry name" value="Homeodomain-like"/>
    <property type="match status" value="1"/>
</dbReference>
<dbReference type="EMBL" id="VLKZ01000008">
    <property type="protein sequence ID" value="TWI54684.1"/>
    <property type="molecule type" value="Genomic_DNA"/>
</dbReference>
<feature type="domain" description="Sigma-54 factor interaction" evidence="5">
    <location>
        <begin position="163"/>
        <end position="392"/>
    </location>
</feature>
<feature type="domain" description="PAS" evidence="6">
    <location>
        <begin position="17"/>
        <end position="64"/>
    </location>
</feature>
<dbReference type="PROSITE" id="PS50112">
    <property type="entry name" value="PAS"/>
    <property type="match status" value="1"/>
</dbReference>
<dbReference type="InterPro" id="IPR003593">
    <property type="entry name" value="AAA+_ATPase"/>
</dbReference>
<dbReference type="PROSITE" id="PS50113">
    <property type="entry name" value="PAC"/>
    <property type="match status" value="1"/>
</dbReference>